<dbReference type="InterPro" id="IPR036189">
    <property type="entry name" value="DCP2_BoxA_sf"/>
</dbReference>
<dbReference type="PANTHER" id="PTHR23114:SF17">
    <property type="entry name" value="M7GPPPN-MRNA HYDROLASE"/>
    <property type="match status" value="1"/>
</dbReference>
<organism evidence="13">
    <name type="scientific">Dermatophagoides farinae</name>
    <name type="common">American house dust mite</name>
    <dbReference type="NCBI Taxonomy" id="6954"/>
    <lineage>
        <taxon>Eukaryota</taxon>
        <taxon>Metazoa</taxon>
        <taxon>Ecdysozoa</taxon>
        <taxon>Arthropoda</taxon>
        <taxon>Chelicerata</taxon>
        <taxon>Arachnida</taxon>
        <taxon>Acari</taxon>
        <taxon>Acariformes</taxon>
        <taxon>Sarcoptiformes</taxon>
        <taxon>Astigmata</taxon>
        <taxon>Psoroptidia</taxon>
        <taxon>Analgoidea</taxon>
        <taxon>Pyroglyphidae</taxon>
        <taxon>Dermatophagoidinae</taxon>
        <taxon>Dermatophagoides</taxon>
    </lineage>
</organism>
<dbReference type="PROSITE" id="PS51462">
    <property type="entry name" value="NUDIX"/>
    <property type="match status" value="1"/>
</dbReference>
<dbReference type="SUPFAM" id="SSF55811">
    <property type="entry name" value="Nudix"/>
    <property type="match status" value="1"/>
</dbReference>
<keyword evidence="7" id="KW-0694">RNA-binding</keyword>
<feature type="region of interest" description="Disordered" evidence="11">
    <location>
        <begin position="261"/>
        <end position="301"/>
    </location>
</feature>
<comment type="similarity">
    <text evidence="3">Belongs to the Nudix hydrolase family. DCP2 subfamily.</text>
</comment>
<keyword evidence="6" id="KW-0378">Hydrolase</keyword>
<evidence type="ECO:0000256" key="6">
    <source>
        <dbReference type="ARBA" id="ARBA00022801"/>
    </source>
</evidence>
<feature type="compositionally biased region" description="Polar residues" evidence="11">
    <location>
        <begin position="630"/>
        <end position="645"/>
    </location>
</feature>
<keyword evidence="4" id="KW-0963">Cytoplasm</keyword>
<dbReference type="GO" id="GO:0003723">
    <property type="term" value="F:RNA binding"/>
    <property type="evidence" value="ECO:0007669"/>
    <property type="project" value="UniProtKB-KW"/>
</dbReference>
<evidence type="ECO:0000313" key="13">
    <source>
        <dbReference type="EMBL" id="KAH7646685.1"/>
    </source>
</evidence>
<dbReference type="PROSITE" id="PS00893">
    <property type="entry name" value="NUDIX_BOX"/>
    <property type="match status" value="1"/>
</dbReference>
<dbReference type="InterPro" id="IPR020084">
    <property type="entry name" value="NUDIX_hydrolase_CS"/>
</dbReference>
<dbReference type="Proteomes" id="UP000828236">
    <property type="component" value="Unassembled WGS sequence"/>
</dbReference>
<feature type="compositionally biased region" description="Low complexity" evidence="11">
    <location>
        <begin position="286"/>
        <end position="297"/>
    </location>
</feature>
<evidence type="ECO:0000256" key="4">
    <source>
        <dbReference type="ARBA" id="ARBA00022490"/>
    </source>
</evidence>
<feature type="compositionally biased region" description="Polar residues" evidence="11">
    <location>
        <begin position="612"/>
        <end position="621"/>
    </location>
</feature>
<comment type="caution">
    <text evidence="13">The sequence shown here is derived from an EMBL/GenBank/DDBJ whole genome shotgun (WGS) entry which is preliminary data.</text>
</comment>
<reference evidence="13" key="2">
    <citation type="journal article" date="2021" name="World Allergy Organ. J.">
        <title>Chromosome-level assembly of Dermatophagoides farinae genome and transcriptome reveals two novel allergens Der f 37 and Der f 39.</title>
        <authorList>
            <person name="Chen J."/>
            <person name="Cai Z."/>
            <person name="Fan D."/>
            <person name="Hu J."/>
            <person name="Hou Y."/>
            <person name="He Y."/>
            <person name="Zhang Z."/>
            <person name="Zhao Z."/>
            <person name="Gao P."/>
            <person name="Hu W."/>
            <person name="Sun J."/>
            <person name="Li J."/>
            <person name="Ji K."/>
        </authorList>
    </citation>
    <scope>NUCLEOTIDE SEQUENCE</scope>
    <source>
        <strain evidence="13">JKM2019</strain>
    </source>
</reference>
<dbReference type="GO" id="GO:0000184">
    <property type="term" value="P:nuclear-transcribed mRNA catabolic process, nonsense-mediated decay"/>
    <property type="evidence" value="ECO:0007669"/>
    <property type="project" value="InterPro"/>
</dbReference>
<dbReference type="Pfam" id="PF00293">
    <property type="entry name" value="NUDIX"/>
    <property type="match status" value="1"/>
</dbReference>
<dbReference type="SMART" id="SM01125">
    <property type="entry name" value="DCP2"/>
    <property type="match status" value="1"/>
</dbReference>
<dbReference type="EMBL" id="SDOV01000001">
    <property type="protein sequence ID" value="KAH7646685.1"/>
    <property type="molecule type" value="Genomic_DNA"/>
</dbReference>
<feature type="compositionally biased region" description="Polar residues" evidence="11">
    <location>
        <begin position="270"/>
        <end position="279"/>
    </location>
</feature>
<reference evidence="13" key="1">
    <citation type="submission" date="2020-06" db="EMBL/GenBank/DDBJ databases">
        <authorList>
            <person name="Ji K."/>
            <person name="Li J."/>
        </authorList>
    </citation>
    <scope>NUCLEOTIDE SEQUENCE</scope>
    <source>
        <strain evidence="13">JKM2019</strain>
        <tissue evidence="13">Whole body</tissue>
    </source>
</reference>
<evidence type="ECO:0000256" key="7">
    <source>
        <dbReference type="ARBA" id="ARBA00022884"/>
    </source>
</evidence>
<dbReference type="GO" id="GO:0000932">
    <property type="term" value="C:P-body"/>
    <property type="evidence" value="ECO:0007669"/>
    <property type="project" value="TreeGrafter"/>
</dbReference>
<dbReference type="GO" id="GO:0000290">
    <property type="term" value="P:deadenylation-dependent decapping of nuclear-transcribed mRNA"/>
    <property type="evidence" value="ECO:0007669"/>
    <property type="project" value="InterPro"/>
</dbReference>
<gene>
    <name evidence="13" type="ORF">HUG17_2223</name>
</gene>
<dbReference type="Pfam" id="PF05026">
    <property type="entry name" value="DCP2"/>
    <property type="match status" value="1"/>
</dbReference>
<feature type="region of interest" description="Disordered" evidence="11">
    <location>
        <begin position="585"/>
        <end position="645"/>
    </location>
</feature>
<dbReference type="PANTHER" id="PTHR23114">
    <property type="entry name" value="M7GPPPN-MRNA HYDROLASE"/>
    <property type="match status" value="1"/>
</dbReference>
<dbReference type="InterPro" id="IPR015797">
    <property type="entry name" value="NUDIX_hydrolase-like_dom_sf"/>
</dbReference>
<comment type="cofactor">
    <cofactor evidence="1">
        <name>Mn(2+)</name>
        <dbReference type="ChEBI" id="CHEBI:29035"/>
    </cofactor>
</comment>
<comment type="catalytic activity">
    <reaction evidence="9">
        <text>a 5'-end (N(7)-methyl 5'-triphosphoguanosine)-ribonucleoside in mRNA + H2O = N(7)-methyl-GDP + a 5'-end phospho-ribonucleoside in mRNA + 2 H(+)</text>
        <dbReference type="Rhea" id="RHEA:67484"/>
        <dbReference type="Rhea" id="RHEA-COMP:15692"/>
        <dbReference type="Rhea" id="RHEA-COMP:17167"/>
        <dbReference type="ChEBI" id="CHEBI:15377"/>
        <dbReference type="ChEBI" id="CHEBI:15378"/>
        <dbReference type="ChEBI" id="CHEBI:63714"/>
        <dbReference type="ChEBI" id="CHEBI:138282"/>
        <dbReference type="ChEBI" id="CHEBI:156461"/>
        <dbReference type="EC" id="3.6.1.62"/>
    </reaction>
    <physiologicalReaction direction="left-to-right" evidence="9">
        <dbReference type="Rhea" id="RHEA:67485"/>
    </physiologicalReaction>
</comment>
<evidence type="ECO:0000256" key="8">
    <source>
        <dbReference type="ARBA" id="ARBA00023211"/>
    </source>
</evidence>
<evidence type="ECO:0000256" key="2">
    <source>
        <dbReference type="ARBA" id="ARBA00004496"/>
    </source>
</evidence>
<evidence type="ECO:0000256" key="3">
    <source>
        <dbReference type="ARBA" id="ARBA00005279"/>
    </source>
</evidence>
<dbReference type="FunFam" id="3.90.79.10:FF:000003">
    <property type="entry name" value="M7GpppN-mRNA hydrolase isoform 2"/>
    <property type="match status" value="1"/>
</dbReference>
<evidence type="ECO:0000256" key="5">
    <source>
        <dbReference type="ARBA" id="ARBA00022723"/>
    </source>
</evidence>
<dbReference type="CDD" id="cd03672">
    <property type="entry name" value="NUDIX_Dcp2p_Nudt20"/>
    <property type="match status" value="1"/>
</dbReference>
<dbReference type="InterPro" id="IPR000086">
    <property type="entry name" value="NUDIX_hydrolase_dom"/>
</dbReference>
<keyword evidence="5" id="KW-0479">Metal-binding</keyword>
<proteinExistence type="inferred from homology"/>
<dbReference type="GO" id="GO:0030145">
    <property type="term" value="F:manganese ion binding"/>
    <property type="evidence" value="ECO:0007669"/>
    <property type="project" value="InterPro"/>
</dbReference>
<accession>A0A9D4PB61</accession>
<dbReference type="InterPro" id="IPR044099">
    <property type="entry name" value="Dcp2_NUDIX"/>
</dbReference>
<keyword evidence="8" id="KW-0464">Manganese</keyword>
<feature type="domain" description="Nudix hydrolase" evidence="12">
    <location>
        <begin position="415"/>
        <end position="541"/>
    </location>
</feature>
<feature type="compositionally biased region" description="Low complexity" evidence="11">
    <location>
        <begin position="704"/>
        <end position="717"/>
    </location>
</feature>
<protein>
    <recommendedName>
        <fullName evidence="10">mRNA-decapping enzyme 2</fullName>
    </recommendedName>
</protein>
<feature type="compositionally biased region" description="Low complexity" evidence="11">
    <location>
        <begin position="727"/>
        <end position="741"/>
    </location>
</feature>
<dbReference type="SUPFAM" id="SSF140586">
    <property type="entry name" value="Dcp2 domain-like"/>
    <property type="match status" value="1"/>
</dbReference>
<comment type="subcellular location">
    <subcellularLocation>
        <location evidence="2">Cytoplasm</location>
    </subcellularLocation>
</comment>
<sequence>MSELNSNLQRLFNAASSSPMLTATKMTTTTTTTTNHNPFDFVTTSLPSSTTKIIEPMSIISSSSSSTHQKSLYQLSSSSSTTTTTKPNQFVNNNHIINGNIMGQETPPPSSSYSMLLSNNNVITSLMQQQNMNKTNALTKSLWPSNEQSILDKHQSSSSSTPPISNDLFTLFQPNRTMINDQQQLLGKNILPSSSSSSLTMATTLESLENYLVTTDVHNNYHNGLNRLTTTAATSQAIPIKNNHDDMSHCLKSFLLNNEQQRNTTTTTTESIDGSNNKNGVIDNISSSLSSSESESSQYTPPSALVSDIIQETVTFEHTEDFIRSLQIPLDVLDDLASRFVLNMPQEEKYDPIRICFQMENAFWHYLDFCCECNSRLPKFRFKRFAQIMFTYVPRLRQFLDVFDDVVNQWIQYKFSIPCSGAIMLDETMDYILLVQGYGSRTWGFPKGKVNHDESLMNCAVREVFEETGYNCMGNIFEEQYLERKIFESRLRLYLIRNVELNYDFKPQARNEIRSIKWFALKDFPQNRQGQQQQQQQIMTVINGDNDGGDIVMMPQNASKFVSVMPFIQAIRKWVENEKRKLKFARKRERRQQMKLAKQQQRKASESVDNVAGTNSTTIPATNIGERDGGSNSSSPTSTIEDLNDNKTLVTVADDDSSDDPLPNQSTTAFVDVDLNTILGFREMYNYKNDQRNLLTREQRNHEQQQQQTWQQQISNGGSSGGGGDGRTTTTTEIITSSWTS</sequence>
<dbReference type="Gene3D" id="1.10.10.1050">
    <property type="entry name" value="Dcp2, box A domain"/>
    <property type="match status" value="1"/>
</dbReference>
<feature type="region of interest" description="Disordered" evidence="11">
    <location>
        <begin position="699"/>
        <end position="741"/>
    </location>
</feature>
<dbReference type="Gene3D" id="3.90.79.10">
    <property type="entry name" value="Nucleoside Triphosphate Pyrophosphohydrolase"/>
    <property type="match status" value="1"/>
</dbReference>
<name>A0A9D4PB61_DERFA</name>
<evidence type="ECO:0000256" key="11">
    <source>
        <dbReference type="SAM" id="MobiDB-lite"/>
    </source>
</evidence>
<dbReference type="GO" id="GO:0140933">
    <property type="term" value="F:5'-(N(7)-methylguanosine 5'-triphospho)-[mRNA] hydrolase activity"/>
    <property type="evidence" value="ECO:0007669"/>
    <property type="project" value="UniProtKB-EC"/>
</dbReference>
<dbReference type="InterPro" id="IPR007722">
    <property type="entry name" value="DCP2_BoxA"/>
</dbReference>
<evidence type="ECO:0000256" key="10">
    <source>
        <dbReference type="ARBA" id="ARBA00078183"/>
    </source>
</evidence>
<evidence type="ECO:0000256" key="1">
    <source>
        <dbReference type="ARBA" id="ARBA00001936"/>
    </source>
</evidence>
<dbReference type="AlphaFoldDB" id="A0A9D4PB61"/>
<evidence type="ECO:0000259" key="12">
    <source>
        <dbReference type="PROSITE" id="PS51462"/>
    </source>
</evidence>
<evidence type="ECO:0000256" key="9">
    <source>
        <dbReference type="ARBA" id="ARBA00047661"/>
    </source>
</evidence>